<evidence type="ECO:0000313" key="2">
    <source>
        <dbReference type="EMBL" id="KAH9322155.1"/>
    </source>
</evidence>
<accession>A0AA38GJG0</accession>
<name>A0AA38GJG0_TAXCH</name>
<keyword evidence="3" id="KW-1185">Reference proteome</keyword>
<dbReference type="PANTHER" id="PTHR31087">
    <property type="match status" value="1"/>
</dbReference>
<comment type="caution">
    <text evidence="2">The sequence shown here is derived from an EMBL/GenBank/DDBJ whole genome shotgun (WGS) entry which is preliminary data.</text>
</comment>
<dbReference type="Proteomes" id="UP000824469">
    <property type="component" value="Unassembled WGS sequence"/>
</dbReference>
<protein>
    <submittedName>
        <fullName evidence="2">Uncharacterized protein</fullName>
    </submittedName>
</protein>
<dbReference type="InterPro" id="IPR007612">
    <property type="entry name" value="LOR"/>
</dbReference>
<comment type="similarity">
    <text evidence="1">Belongs to the LOR family.</text>
</comment>
<organism evidence="2 3">
    <name type="scientific">Taxus chinensis</name>
    <name type="common">Chinese yew</name>
    <name type="synonym">Taxus wallichiana var. chinensis</name>
    <dbReference type="NCBI Taxonomy" id="29808"/>
    <lineage>
        <taxon>Eukaryota</taxon>
        <taxon>Viridiplantae</taxon>
        <taxon>Streptophyta</taxon>
        <taxon>Embryophyta</taxon>
        <taxon>Tracheophyta</taxon>
        <taxon>Spermatophyta</taxon>
        <taxon>Pinopsida</taxon>
        <taxon>Pinidae</taxon>
        <taxon>Conifers II</taxon>
        <taxon>Cupressales</taxon>
        <taxon>Taxaceae</taxon>
        <taxon>Taxus</taxon>
    </lineage>
</organism>
<gene>
    <name evidence="2" type="ORF">KI387_016794</name>
</gene>
<sequence length="163" mass="18487">MDLVGGYYDAGNNGKIHGRRVLQCKDSHTLGHRLPSHPGTIYVQLPSLHQRWEGFLGDKANGQKPLFTIQKSLILPTKNCVQVLMNCGLFSKPCTYYKIEGSFSQRCCTIYANARQIPITHVGFFYISFVIQVFDFADKHRGPYSNSLKSAIYPFYCSYSGYK</sequence>
<dbReference type="PANTHER" id="PTHR31087:SF60">
    <property type="entry name" value="PROTEIN LURP-ONE-RELATED 5"/>
    <property type="match status" value="1"/>
</dbReference>
<evidence type="ECO:0000256" key="1">
    <source>
        <dbReference type="ARBA" id="ARBA00005437"/>
    </source>
</evidence>
<proteinExistence type="inferred from homology"/>
<dbReference type="AlphaFoldDB" id="A0AA38GJG0"/>
<reference evidence="2 3" key="1">
    <citation type="journal article" date="2021" name="Nat. Plants">
        <title>The Taxus genome provides insights into paclitaxel biosynthesis.</title>
        <authorList>
            <person name="Xiong X."/>
            <person name="Gou J."/>
            <person name="Liao Q."/>
            <person name="Li Y."/>
            <person name="Zhou Q."/>
            <person name="Bi G."/>
            <person name="Li C."/>
            <person name="Du R."/>
            <person name="Wang X."/>
            <person name="Sun T."/>
            <person name="Guo L."/>
            <person name="Liang H."/>
            <person name="Lu P."/>
            <person name="Wu Y."/>
            <person name="Zhang Z."/>
            <person name="Ro D.K."/>
            <person name="Shang Y."/>
            <person name="Huang S."/>
            <person name="Yan J."/>
        </authorList>
    </citation>
    <scope>NUCLEOTIDE SEQUENCE [LARGE SCALE GENOMIC DNA]</scope>
    <source>
        <strain evidence="2">Ta-2019</strain>
    </source>
</reference>
<feature type="non-terminal residue" evidence="2">
    <location>
        <position position="1"/>
    </location>
</feature>
<dbReference type="SUPFAM" id="SSF54518">
    <property type="entry name" value="Tubby C-terminal domain-like"/>
    <property type="match status" value="1"/>
</dbReference>
<dbReference type="Pfam" id="PF04525">
    <property type="entry name" value="LOR"/>
    <property type="match status" value="1"/>
</dbReference>
<dbReference type="Gene3D" id="2.40.160.200">
    <property type="entry name" value="LURP1-related"/>
    <property type="match status" value="1"/>
</dbReference>
<evidence type="ECO:0000313" key="3">
    <source>
        <dbReference type="Proteomes" id="UP000824469"/>
    </source>
</evidence>
<dbReference type="InterPro" id="IPR038595">
    <property type="entry name" value="LOR_sf"/>
</dbReference>
<dbReference type="InterPro" id="IPR025659">
    <property type="entry name" value="Tubby-like_C"/>
</dbReference>
<dbReference type="EMBL" id="JAHRHJ020000003">
    <property type="protein sequence ID" value="KAH9322155.1"/>
    <property type="molecule type" value="Genomic_DNA"/>
</dbReference>